<proteinExistence type="predicted"/>
<accession>A0ACC2FDB1</accession>
<dbReference type="Proteomes" id="UP001157502">
    <property type="component" value="Chromosome 29"/>
</dbReference>
<sequence length="271" mass="31129">IKRATSEIECWEIFDNTIPLIGNGGECRSISFICTKTDIVDKNKKEDVRTSILNRNTRTKDKVKNKFHNRKEVKKHFSGGKDFFRVITASSKEYNNKKHLAKNETEIPQLQEILISLNDHRTRTSDYIFGAGGILSLIQAAKNSKKTDNRELCQILEERLNNNLKSISKSMDESCKEFDQCLLRGVEQSKKQREALLNNVISPQGKKGGGYYNILMSLCKKGGIHKQRRSKNRGKELNLNESLASCMRKWIDEEFKNLFPNDKCGPIRELD</sequence>
<dbReference type="EMBL" id="CM055756">
    <property type="protein sequence ID" value="KAJ7989336.1"/>
    <property type="molecule type" value="Genomic_DNA"/>
</dbReference>
<keyword evidence="2" id="KW-1185">Reference proteome</keyword>
<reference evidence="1" key="1">
    <citation type="submission" date="2021-05" db="EMBL/GenBank/DDBJ databases">
        <authorList>
            <person name="Pan Q."/>
            <person name="Jouanno E."/>
            <person name="Zahm M."/>
            <person name="Klopp C."/>
            <person name="Cabau C."/>
            <person name="Louis A."/>
            <person name="Berthelot C."/>
            <person name="Parey E."/>
            <person name="Roest Crollius H."/>
            <person name="Montfort J."/>
            <person name="Robinson-Rechavi M."/>
            <person name="Bouchez O."/>
            <person name="Lampietro C."/>
            <person name="Lopez Roques C."/>
            <person name="Donnadieu C."/>
            <person name="Postlethwait J."/>
            <person name="Bobe J."/>
            <person name="Dillon D."/>
            <person name="Chandos A."/>
            <person name="von Hippel F."/>
            <person name="Guiguen Y."/>
        </authorList>
    </citation>
    <scope>NUCLEOTIDE SEQUENCE</scope>
    <source>
        <strain evidence="1">YG-Jan2019</strain>
    </source>
</reference>
<evidence type="ECO:0000313" key="2">
    <source>
        <dbReference type="Proteomes" id="UP001157502"/>
    </source>
</evidence>
<gene>
    <name evidence="1" type="ORF">DPEC_G00303480</name>
</gene>
<comment type="caution">
    <text evidence="1">The sequence shown here is derived from an EMBL/GenBank/DDBJ whole genome shotgun (WGS) entry which is preliminary data.</text>
</comment>
<name>A0ACC2FDB1_DALPE</name>
<protein>
    <submittedName>
        <fullName evidence="1">Uncharacterized protein</fullName>
    </submittedName>
</protein>
<evidence type="ECO:0000313" key="1">
    <source>
        <dbReference type="EMBL" id="KAJ7989336.1"/>
    </source>
</evidence>
<feature type="non-terminal residue" evidence="1">
    <location>
        <position position="1"/>
    </location>
</feature>
<organism evidence="1 2">
    <name type="scientific">Dallia pectoralis</name>
    <name type="common">Alaska blackfish</name>
    <dbReference type="NCBI Taxonomy" id="75939"/>
    <lineage>
        <taxon>Eukaryota</taxon>
        <taxon>Metazoa</taxon>
        <taxon>Chordata</taxon>
        <taxon>Craniata</taxon>
        <taxon>Vertebrata</taxon>
        <taxon>Euteleostomi</taxon>
        <taxon>Actinopterygii</taxon>
        <taxon>Neopterygii</taxon>
        <taxon>Teleostei</taxon>
        <taxon>Protacanthopterygii</taxon>
        <taxon>Esociformes</taxon>
        <taxon>Umbridae</taxon>
        <taxon>Dallia</taxon>
    </lineage>
</organism>